<dbReference type="EnsemblMetazoa" id="Aqu2.1.19089_001">
    <property type="protein sequence ID" value="Aqu2.1.19089_001"/>
    <property type="gene ID" value="Aqu2.1.19089"/>
</dbReference>
<evidence type="ECO:0000313" key="2">
    <source>
        <dbReference type="EnsemblMetazoa" id="Aqu2.1.19089_001"/>
    </source>
</evidence>
<dbReference type="InParanoid" id="A0A1X7TV57"/>
<dbReference type="InterPro" id="IPR000477">
    <property type="entry name" value="RT_dom"/>
</dbReference>
<protein>
    <recommendedName>
        <fullName evidence="1">Reverse transcriptase domain-containing protein</fullName>
    </recommendedName>
</protein>
<proteinExistence type="predicted"/>
<sequence length="270" mass="30908">MVAVELADCVYLDFKKAFDSVPHNKLLYKLWKFGFTGDLWAWFQAYLSSRRQCVRVDNTNSDFLPVLSGVPQGSVIGPIFFLVYIDDLTSTDSLPASSLLFADDSKCFNKISSPMDYSLLQKKLDAALKWSDEWDLKFNLSKTSLVRFSKRNCKPPPYDYTIQGNSITASNTIRDLGVHFSSDLSCSNHISIVIAKAYKMLGLLKRSFSCNDITVRKRLYVTLVRSLLSYGSQVWRPSLIRDIVNLERIQRHASKFILSDYKCTYKDRLI</sequence>
<dbReference type="SUPFAM" id="SSF56672">
    <property type="entry name" value="DNA/RNA polymerases"/>
    <property type="match status" value="1"/>
</dbReference>
<dbReference type="PANTHER" id="PTHR33332">
    <property type="entry name" value="REVERSE TRANSCRIPTASE DOMAIN-CONTAINING PROTEIN"/>
    <property type="match status" value="1"/>
</dbReference>
<accession>A0A1X7TV57</accession>
<dbReference type="OMA" id="WKTEITI"/>
<dbReference type="PROSITE" id="PS50878">
    <property type="entry name" value="RT_POL"/>
    <property type="match status" value="1"/>
</dbReference>
<dbReference type="STRING" id="400682.A0A1X7TV57"/>
<dbReference type="eggNOG" id="KOG1075">
    <property type="taxonomic scope" value="Eukaryota"/>
</dbReference>
<reference evidence="2" key="1">
    <citation type="submission" date="2017-05" db="UniProtKB">
        <authorList>
            <consortium name="EnsemblMetazoa"/>
        </authorList>
    </citation>
    <scope>IDENTIFICATION</scope>
</reference>
<dbReference type="AlphaFoldDB" id="A0A1X7TV57"/>
<dbReference type="OrthoDB" id="416454at2759"/>
<organism evidence="2">
    <name type="scientific">Amphimedon queenslandica</name>
    <name type="common">Sponge</name>
    <dbReference type="NCBI Taxonomy" id="400682"/>
    <lineage>
        <taxon>Eukaryota</taxon>
        <taxon>Metazoa</taxon>
        <taxon>Porifera</taxon>
        <taxon>Demospongiae</taxon>
        <taxon>Heteroscleromorpha</taxon>
        <taxon>Haplosclerida</taxon>
        <taxon>Niphatidae</taxon>
        <taxon>Amphimedon</taxon>
    </lineage>
</organism>
<dbReference type="InterPro" id="IPR043502">
    <property type="entry name" value="DNA/RNA_pol_sf"/>
</dbReference>
<dbReference type="Pfam" id="PF00078">
    <property type="entry name" value="RVT_1"/>
    <property type="match status" value="1"/>
</dbReference>
<feature type="domain" description="Reverse transcriptase" evidence="1">
    <location>
        <begin position="1"/>
        <end position="167"/>
    </location>
</feature>
<evidence type="ECO:0000259" key="1">
    <source>
        <dbReference type="PROSITE" id="PS50878"/>
    </source>
</evidence>
<name>A0A1X7TV57_AMPQE</name>